<gene>
    <name evidence="1" type="ORF">D0436_01865</name>
</gene>
<organism evidence="1 2">
    <name type="scientific">Shewanella decolorationis</name>
    <dbReference type="NCBI Taxonomy" id="256839"/>
    <lineage>
        <taxon>Bacteria</taxon>
        <taxon>Pseudomonadati</taxon>
        <taxon>Pseudomonadota</taxon>
        <taxon>Gammaproteobacteria</taxon>
        <taxon>Alteromonadales</taxon>
        <taxon>Shewanellaceae</taxon>
        <taxon>Shewanella</taxon>
    </lineage>
</organism>
<dbReference type="Gene3D" id="1.20.120.330">
    <property type="entry name" value="Nucleotidyltransferases domain 2"/>
    <property type="match status" value="1"/>
</dbReference>
<dbReference type="KEGG" id="sdeo:D0436_01865"/>
<accession>A0A5B8QTS0</accession>
<name>A0A5B8QTS0_9GAMM</name>
<evidence type="ECO:0000313" key="2">
    <source>
        <dbReference type="Proteomes" id="UP000321124"/>
    </source>
</evidence>
<evidence type="ECO:0008006" key="3">
    <source>
        <dbReference type="Google" id="ProtNLM"/>
    </source>
</evidence>
<dbReference type="Proteomes" id="UP000321124">
    <property type="component" value="Chromosome"/>
</dbReference>
<evidence type="ECO:0000313" key="1">
    <source>
        <dbReference type="EMBL" id="QDZ89306.4"/>
    </source>
</evidence>
<dbReference type="RefSeq" id="WP_208661164.1">
    <property type="nucleotide sequence ID" value="NZ_CP031775.2"/>
</dbReference>
<dbReference type="AlphaFoldDB" id="A0A5B8QTS0"/>
<dbReference type="EMBL" id="CP031775">
    <property type="protein sequence ID" value="QDZ89306.4"/>
    <property type="molecule type" value="Genomic_DNA"/>
</dbReference>
<proteinExistence type="predicted"/>
<protein>
    <recommendedName>
        <fullName evidence="3">HEPN domain-containing protein</fullName>
    </recommendedName>
</protein>
<sequence>MVRQNYKRKIPDPVVYRAGTYYQSASEVLFRSEGNLYVAVINASLAIEIYLKSFLVKEHAVNGYKMHKKTEHGHDLLKLFKRIHQSDRVALKETIKEINPTIDIEAKLSQYKNIFTDARYMFEPVKVESIGSDVILFSRILKEAVSKIYEIRYPVNVPENVKKAVDLYSAKNEHNANP</sequence>
<reference evidence="1 2" key="1">
    <citation type="journal article" date="2019" name="Ecotoxicol. Environ. Saf.">
        <title>Microbial characterization of heavy metal resistant bacterial strains isolated from an electroplating wastewater treatment plant.</title>
        <authorList>
            <person name="Cai X."/>
            <person name="Zheng X."/>
            <person name="Zhang D."/>
            <person name="Iqbal W."/>
            <person name="Liu C."/>
            <person name="Yang B."/>
            <person name="Zhao X."/>
            <person name="Lu X."/>
            <person name="Mao Y."/>
        </authorList>
    </citation>
    <scope>NUCLEOTIDE SEQUENCE [LARGE SCALE GENOMIC DNA]</scope>
    <source>
        <strain evidence="1 2">Ni1-3</strain>
    </source>
</reference>